<keyword evidence="2" id="KW-0472">Membrane</keyword>
<keyword evidence="2" id="KW-0812">Transmembrane</keyword>
<evidence type="ECO:0000313" key="4">
    <source>
        <dbReference type="Proteomes" id="UP000474640"/>
    </source>
</evidence>
<feature type="compositionally biased region" description="Basic residues" evidence="1">
    <location>
        <begin position="49"/>
        <end position="58"/>
    </location>
</feature>
<feature type="region of interest" description="Disordered" evidence="1">
    <location>
        <begin position="49"/>
        <end position="73"/>
    </location>
</feature>
<proteinExistence type="predicted"/>
<evidence type="ECO:0000256" key="1">
    <source>
        <dbReference type="SAM" id="MobiDB-lite"/>
    </source>
</evidence>
<dbReference type="Proteomes" id="UP000474640">
    <property type="component" value="Unassembled WGS sequence"/>
</dbReference>
<evidence type="ECO:0000256" key="2">
    <source>
        <dbReference type="SAM" id="Phobius"/>
    </source>
</evidence>
<accession>A0A7C8R780</accession>
<evidence type="ECO:0000313" key="3">
    <source>
        <dbReference type="EMBL" id="KAF3275069.1"/>
    </source>
</evidence>
<gene>
    <name evidence="3" type="ORF">TWF970_007510</name>
</gene>
<feature type="transmembrane region" description="Helical" evidence="2">
    <location>
        <begin position="12"/>
        <end position="29"/>
    </location>
</feature>
<organism evidence="3 4">
    <name type="scientific">Orbilia oligospora</name>
    <name type="common">Nematode-trapping fungus</name>
    <name type="synonym">Arthrobotrys oligospora</name>
    <dbReference type="NCBI Taxonomy" id="2813651"/>
    <lineage>
        <taxon>Eukaryota</taxon>
        <taxon>Fungi</taxon>
        <taxon>Dikarya</taxon>
        <taxon>Ascomycota</taxon>
        <taxon>Pezizomycotina</taxon>
        <taxon>Orbiliomycetes</taxon>
        <taxon>Orbiliales</taxon>
        <taxon>Orbiliaceae</taxon>
        <taxon>Orbilia</taxon>
    </lineage>
</organism>
<keyword evidence="2" id="KW-1133">Transmembrane helix</keyword>
<dbReference type="EMBL" id="JAABOJ010000040">
    <property type="protein sequence ID" value="KAF3275069.1"/>
    <property type="molecule type" value="Genomic_DNA"/>
</dbReference>
<reference evidence="3 4" key="1">
    <citation type="submission" date="2020-01" db="EMBL/GenBank/DDBJ databases">
        <authorList>
            <person name="Palmer J.M."/>
        </authorList>
    </citation>
    <scope>NUCLEOTIDE SEQUENCE [LARGE SCALE GENOMIC DNA]</scope>
    <source>
        <strain evidence="3 4">TWF970</strain>
    </source>
</reference>
<sequence>MPHLFSVIDSIFPYIFIIFITTSINYFTIRKEMAKISVAKSNRCECRKRGPISKKGKAGKISQPPRVPKGRMSAPYSNIDYKHNVLAADNIRILGEDTIFKLDREDRSGQNILDLYYGFKNMIVGQREHTTKIGSLVETCHRILKGYNDLKASRNPDWDYVMDESLTSQENALEIDEYLFRSTLRLSARQRRSTAKQQLEQKFQDLLIAEVEILENLMLNQGDLQGGIGPKHVVANIKDHIKPDYLCGYSNAQSALSIPSETWDKIPRSLCVLSPNSEESAECLFLPFLALELKWRGTSERVVKNQLARCLSILAERQAELERISNSVSTTPIFGLTGVERDFTLWVMFRYESNYGGEVRTHYDMCELDSYDLTSKDDVEGFRAAMTNIHDWVENERKAHFMRCMNSVD</sequence>
<dbReference type="AlphaFoldDB" id="A0A7C8R780"/>
<dbReference type="OrthoDB" id="5302510at2759"/>
<name>A0A7C8R780_ORBOL</name>
<comment type="caution">
    <text evidence="3">The sequence shown here is derived from an EMBL/GenBank/DDBJ whole genome shotgun (WGS) entry which is preliminary data.</text>
</comment>
<protein>
    <submittedName>
        <fullName evidence="3">Uncharacterized protein</fullName>
    </submittedName>
</protein>